<keyword evidence="6" id="KW-0408">Iron</keyword>
<dbReference type="AlphaFoldDB" id="A0AA37LZH4"/>
<organism evidence="10 11">
    <name type="scientific">Colletotrichum liriopes</name>
    <dbReference type="NCBI Taxonomy" id="708192"/>
    <lineage>
        <taxon>Eukaryota</taxon>
        <taxon>Fungi</taxon>
        <taxon>Dikarya</taxon>
        <taxon>Ascomycota</taxon>
        <taxon>Pezizomycotina</taxon>
        <taxon>Sordariomycetes</taxon>
        <taxon>Hypocreomycetidae</taxon>
        <taxon>Glomerellales</taxon>
        <taxon>Glomerellaceae</taxon>
        <taxon>Colletotrichum</taxon>
        <taxon>Colletotrichum spaethianum species complex</taxon>
    </lineage>
</organism>
<keyword evidence="11" id="KW-1185">Reference proteome</keyword>
<evidence type="ECO:0000313" key="10">
    <source>
        <dbReference type="EMBL" id="GJC89443.1"/>
    </source>
</evidence>
<feature type="domain" description="Heme haloperoxidase family profile" evidence="9">
    <location>
        <begin position="22"/>
        <end position="233"/>
    </location>
</feature>
<comment type="cofactor">
    <cofactor evidence="1">
        <name>heme b</name>
        <dbReference type="ChEBI" id="CHEBI:60344"/>
    </cofactor>
</comment>
<feature type="signal peptide" evidence="8">
    <location>
        <begin position="1"/>
        <end position="16"/>
    </location>
</feature>
<evidence type="ECO:0000256" key="4">
    <source>
        <dbReference type="ARBA" id="ARBA00022723"/>
    </source>
</evidence>
<protein>
    <submittedName>
        <fullName evidence="10">Sterigmatocystin biosynthesis peroxidase stcC</fullName>
    </submittedName>
</protein>
<dbReference type="InterPro" id="IPR036851">
    <property type="entry name" value="Chloroperoxidase-like_sf"/>
</dbReference>
<gene>
    <name evidence="10" type="ORF">ColLi_12281</name>
</gene>
<dbReference type="GO" id="GO:0004601">
    <property type="term" value="F:peroxidase activity"/>
    <property type="evidence" value="ECO:0007669"/>
    <property type="project" value="UniProtKB-KW"/>
</dbReference>
<dbReference type="SUPFAM" id="SSF47571">
    <property type="entry name" value="Cloroperoxidase"/>
    <property type="match status" value="1"/>
</dbReference>
<evidence type="ECO:0000256" key="1">
    <source>
        <dbReference type="ARBA" id="ARBA00001970"/>
    </source>
</evidence>
<keyword evidence="2 10" id="KW-0575">Peroxidase</keyword>
<evidence type="ECO:0000313" key="11">
    <source>
        <dbReference type="Proteomes" id="UP001055172"/>
    </source>
</evidence>
<keyword evidence="4" id="KW-0479">Metal-binding</keyword>
<keyword evidence="8" id="KW-0732">Signal</keyword>
<dbReference type="InterPro" id="IPR000028">
    <property type="entry name" value="Chloroperoxidase"/>
</dbReference>
<proteinExistence type="inferred from homology"/>
<evidence type="ECO:0000256" key="3">
    <source>
        <dbReference type="ARBA" id="ARBA00022617"/>
    </source>
</evidence>
<dbReference type="Proteomes" id="UP001055172">
    <property type="component" value="Unassembled WGS sequence"/>
</dbReference>
<keyword evidence="5" id="KW-0560">Oxidoreductase</keyword>
<dbReference type="GO" id="GO:0046872">
    <property type="term" value="F:metal ion binding"/>
    <property type="evidence" value="ECO:0007669"/>
    <property type="project" value="UniProtKB-KW"/>
</dbReference>
<evidence type="ECO:0000259" key="9">
    <source>
        <dbReference type="PROSITE" id="PS51405"/>
    </source>
</evidence>
<dbReference type="EMBL" id="BPPX01000041">
    <property type="protein sequence ID" value="GJC89443.1"/>
    <property type="molecule type" value="Genomic_DNA"/>
</dbReference>
<keyword evidence="3" id="KW-0349">Heme</keyword>
<feature type="chain" id="PRO_5041436961" evidence="8">
    <location>
        <begin position="17"/>
        <end position="248"/>
    </location>
</feature>
<dbReference type="PROSITE" id="PS51405">
    <property type="entry name" value="HEME_HALOPEROXIDASE"/>
    <property type="match status" value="1"/>
</dbReference>
<reference evidence="10 11" key="1">
    <citation type="submission" date="2021-07" db="EMBL/GenBank/DDBJ databases">
        <title>Genome data of Colletotrichum spaethianum.</title>
        <authorList>
            <person name="Utami Y.D."/>
            <person name="Hiruma K."/>
        </authorList>
    </citation>
    <scope>NUCLEOTIDE SEQUENCE [LARGE SCALE GENOMIC DNA]</scope>
    <source>
        <strain evidence="10 11">MAFF 242679</strain>
    </source>
</reference>
<dbReference type="Pfam" id="PF01328">
    <property type="entry name" value="Peroxidase_2"/>
    <property type="match status" value="1"/>
</dbReference>
<comment type="caution">
    <text evidence="10">The sequence shown here is derived from an EMBL/GenBank/DDBJ whole genome shotgun (WGS) entry which is preliminary data.</text>
</comment>
<evidence type="ECO:0000256" key="5">
    <source>
        <dbReference type="ARBA" id="ARBA00023002"/>
    </source>
</evidence>
<accession>A0AA37LZH4</accession>
<sequence>MHPFILFSLAAPALESAEAPHDVRPWNPPGPTDSRSPCPGLNTLANHGYLPRHGFNLTVPQFGDAVSAGFGWHREFGDNVANATFTGLGVTSIKLEDLNVHNASEHRASMTRNDDNTGDAMSFVPERLEALFRDSDTDFLDVKSMARSRIRLEAQSGLPLMPEFQRSAARGESSLLLMLMSVGGVPPAGNGTDLGLVRAPDERVRAWMTEERLPTEHGWKRSERVVRLVDFQAIADAILAEMKAIESG</sequence>
<evidence type="ECO:0000256" key="8">
    <source>
        <dbReference type="SAM" id="SignalP"/>
    </source>
</evidence>
<dbReference type="PANTHER" id="PTHR33577">
    <property type="entry name" value="STERIGMATOCYSTIN BIOSYNTHESIS PEROXIDASE STCC-RELATED"/>
    <property type="match status" value="1"/>
</dbReference>
<evidence type="ECO:0000256" key="7">
    <source>
        <dbReference type="ARBA" id="ARBA00025795"/>
    </source>
</evidence>
<comment type="similarity">
    <text evidence="7">Belongs to the chloroperoxidase family.</text>
</comment>
<evidence type="ECO:0000256" key="2">
    <source>
        <dbReference type="ARBA" id="ARBA00022559"/>
    </source>
</evidence>
<dbReference type="PANTHER" id="PTHR33577:SF9">
    <property type="entry name" value="PEROXIDASE STCC"/>
    <property type="match status" value="1"/>
</dbReference>
<name>A0AA37LZH4_9PEZI</name>
<evidence type="ECO:0000256" key="6">
    <source>
        <dbReference type="ARBA" id="ARBA00023004"/>
    </source>
</evidence>
<dbReference type="Gene3D" id="1.10.489.10">
    <property type="entry name" value="Chloroperoxidase-like"/>
    <property type="match status" value="1"/>
</dbReference>